<gene>
    <name evidence="2" type="ORF">RRG08_025006</name>
</gene>
<accession>A0AAE1ANJ3</accession>
<dbReference type="AlphaFoldDB" id="A0AAE1ANJ3"/>
<keyword evidence="3" id="KW-1185">Reference proteome</keyword>
<feature type="region of interest" description="Disordered" evidence="1">
    <location>
        <begin position="94"/>
        <end position="131"/>
    </location>
</feature>
<name>A0AAE1ANJ3_9GAST</name>
<organism evidence="2 3">
    <name type="scientific">Elysia crispata</name>
    <name type="common">lettuce slug</name>
    <dbReference type="NCBI Taxonomy" id="231223"/>
    <lineage>
        <taxon>Eukaryota</taxon>
        <taxon>Metazoa</taxon>
        <taxon>Spiralia</taxon>
        <taxon>Lophotrochozoa</taxon>
        <taxon>Mollusca</taxon>
        <taxon>Gastropoda</taxon>
        <taxon>Heterobranchia</taxon>
        <taxon>Euthyneura</taxon>
        <taxon>Panpulmonata</taxon>
        <taxon>Sacoglossa</taxon>
        <taxon>Placobranchoidea</taxon>
        <taxon>Plakobranchidae</taxon>
        <taxon>Elysia</taxon>
    </lineage>
</organism>
<protein>
    <submittedName>
        <fullName evidence="2">Uncharacterized protein</fullName>
    </submittedName>
</protein>
<comment type="caution">
    <text evidence="2">The sequence shown here is derived from an EMBL/GenBank/DDBJ whole genome shotgun (WGS) entry which is preliminary data.</text>
</comment>
<sequence length="159" mass="17895">MGCLLQTSIAASRYLETATVLIIVRLEASAGRQTSRIYRNCSCLSPWDTRATRSRVSYSEILALGNDKSQLARSLGTNTNKHTALSLDWKKGRPRINSQCRPKRAQPAKQRQSFNEETSEQRLGSDDVPGLKLHWSHPPRTRTLACPRQIYQIASKSRA</sequence>
<proteinExistence type="predicted"/>
<dbReference type="EMBL" id="JAWDGP010001483">
    <property type="protein sequence ID" value="KAK3791150.1"/>
    <property type="molecule type" value="Genomic_DNA"/>
</dbReference>
<evidence type="ECO:0000313" key="2">
    <source>
        <dbReference type="EMBL" id="KAK3791150.1"/>
    </source>
</evidence>
<evidence type="ECO:0000256" key="1">
    <source>
        <dbReference type="SAM" id="MobiDB-lite"/>
    </source>
</evidence>
<dbReference type="Proteomes" id="UP001283361">
    <property type="component" value="Unassembled WGS sequence"/>
</dbReference>
<evidence type="ECO:0000313" key="3">
    <source>
        <dbReference type="Proteomes" id="UP001283361"/>
    </source>
</evidence>
<reference evidence="2" key="1">
    <citation type="journal article" date="2023" name="G3 (Bethesda)">
        <title>A reference genome for the long-term kleptoplast-retaining sea slug Elysia crispata morphotype clarki.</title>
        <authorList>
            <person name="Eastman K.E."/>
            <person name="Pendleton A.L."/>
            <person name="Shaikh M.A."/>
            <person name="Suttiyut T."/>
            <person name="Ogas R."/>
            <person name="Tomko P."/>
            <person name="Gavelis G."/>
            <person name="Widhalm J.R."/>
            <person name="Wisecaver J.H."/>
        </authorList>
    </citation>
    <scope>NUCLEOTIDE SEQUENCE</scope>
    <source>
        <strain evidence="2">ECLA1</strain>
    </source>
</reference>